<proteinExistence type="predicted"/>
<reference evidence="1 2" key="1">
    <citation type="submission" date="2018-04" db="EMBL/GenBank/DDBJ databases">
        <title>Halococcoides cellulosivorans gen. nov., sp. nov., an extremely halophilic cellulose-utilizing haloarchaeon from hypersaline lakes.</title>
        <authorList>
            <person name="Sorokin D.Y."/>
            <person name="Toshchakov S.V."/>
            <person name="Samarov N.I."/>
            <person name="Korzhenkov A."/>
            <person name="Kublanov I.V."/>
        </authorList>
    </citation>
    <scope>NUCLEOTIDE SEQUENCE [LARGE SCALE GENOMIC DNA]</scope>
    <source>
        <strain evidence="1 2">HArcel1</strain>
    </source>
</reference>
<name>A0A2R4X321_9EURY</name>
<accession>A0A2R4X321</accession>
<dbReference type="GeneID" id="36513034"/>
<dbReference type="KEGG" id="harc:HARCEL1_10965"/>
<dbReference type="RefSeq" id="WP_108383477.1">
    <property type="nucleotide sequence ID" value="NZ_CP028858.1"/>
</dbReference>
<protein>
    <submittedName>
        <fullName evidence="1">Uncharacterized protein</fullName>
    </submittedName>
</protein>
<evidence type="ECO:0000313" key="2">
    <source>
        <dbReference type="Proteomes" id="UP000244727"/>
    </source>
</evidence>
<sequence>MKRLQYALVALVVFGLLGGLGVYALHADPVPDEMSVDHRYVPGDVLTESATADLSALGPGASRHLHLTERSAARQSVDGPVATAFVDGTDFSTSSIVVVQIEGSSTPQLRFESLRRTPDGIRLDVALTTWEPRTDDRAVHTLLVRITDHERGAIESVDVRVSGQSLQPTIPFF</sequence>
<keyword evidence="2" id="KW-1185">Reference proteome</keyword>
<gene>
    <name evidence="1" type="ORF">HARCEL1_10965</name>
</gene>
<dbReference type="Proteomes" id="UP000244727">
    <property type="component" value="Chromosome"/>
</dbReference>
<evidence type="ECO:0000313" key="1">
    <source>
        <dbReference type="EMBL" id="AWB28187.1"/>
    </source>
</evidence>
<organism evidence="1 2">
    <name type="scientific">Halococcoides cellulosivorans</name>
    <dbReference type="NCBI Taxonomy" id="1679096"/>
    <lineage>
        <taxon>Archaea</taxon>
        <taxon>Methanobacteriati</taxon>
        <taxon>Methanobacteriota</taxon>
        <taxon>Stenosarchaea group</taxon>
        <taxon>Halobacteria</taxon>
        <taxon>Halobacteriales</taxon>
        <taxon>Haloarculaceae</taxon>
        <taxon>Halococcoides</taxon>
    </lineage>
</organism>
<dbReference type="EMBL" id="CP028858">
    <property type="protein sequence ID" value="AWB28187.1"/>
    <property type="molecule type" value="Genomic_DNA"/>
</dbReference>
<dbReference type="AlphaFoldDB" id="A0A2R4X321"/>